<comment type="caution">
    <text evidence="1">The sequence shown here is derived from an EMBL/GenBank/DDBJ whole genome shotgun (WGS) entry which is preliminary data.</text>
</comment>
<protein>
    <submittedName>
        <fullName evidence="1">Uncharacterized protein</fullName>
    </submittedName>
</protein>
<reference evidence="1" key="2">
    <citation type="submission" date="2021-09" db="EMBL/GenBank/DDBJ databases">
        <authorList>
            <person name="Gilroy R."/>
        </authorList>
    </citation>
    <scope>NUCLEOTIDE SEQUENCE</scope>
    <source>
        <strain evidence="1">4100</strain>
    </source>
</reference>
<reference evidence="1" key="1">
    <citation type="journal article" date="2021" name="PeerJ">
        <title>Extensive microbial diversity within the chicken gut microbiome revealed by metagenomics and culture.</title>
        <authorList>
            <person name="Gilroy R."/>
            <person name="Ravi A."/>
            <person name="Getino M."/>
            <person name="Pursley I."/>
            <person name="Horton D.L."/>
            <person name="Alikhan N.F."/>
            <person name="Baker D."/>
            <person name="Gharbi K."/>
            <person name="Hall N."/>
            <person name="Watson M."/>
            <person name="Adriaenssens E.M."/>
            <person name="Foster-Nyarko E."/>
            <person name="Jarju S."/>
            <person name="Secka A."/>
            <person name="Antonio M."/>
            <person name="Oren A."/>
            <person name="Chaudhuri R.R."/>
            <person name="La Ragione R."/>
            <person name="Hildebrand F."/>
            <person name="Pallen M.J."/>
        </authorList>
    </citation>
    <scope>NUCLEOTIDE SEQUENCE</scope>
    <source>
        <strain evidence="1">4100</strain>
    </source>
</reference>
<sequence length="91" mass="10219">MFLFRGCGSNVTRSPDTLITSLHPIITPELQLRSNMSKYHIAALAATNVRCLTEPDLQRNLQAALYEQGHGALEAPPDGRRQSLVHDMWYL</sequence>
<accession>A0A921JJ03</accession>
<name>A0A921JJ03_9BACT</name>
<dbReference type="AlphaFoldDB" id="A0A921JJ03"/>
<proteinExistence type="predicted"/>
<dbReference type="Proteomes" id="UP000711407">
    <property type="component" value="Unassembled WGS sequence"/>
</dbReference>
<evidence type="ECO:0000313" key="1">
    <source>
        <dbReference type="EMBL" id="HJE40106.1"/>
    </source>
</evidence>
<organism evidence="1 2">
    <name type="scientific">Candidatus Amulumruptor caecigallinarius</name>
    <dbReference type="NCBI Taxonomy" id="2109911"/>
    <lineage>
        <taxon>Bacteria</taxon>
        <taxon>Pseudomonadati</taxon>
        <taxon>Bacteroidota</taxon>
        <taxon>Bacteroidia</taxon>
        <taxon>Bacteroidales</taxon>
        <taxon>Muribaculaceae</taxon>
        <taxon>Candidatus Amulumruptor</taxon>
    </lineage>
</organism>
<gene>
    <name evidence="1" type="ORF">K8V47_10190</name>
</gene>
<evidence type="ECO:0000313" key="2">
    <source>
        <dbReference type="Proteomes" id="UP000711407"/>
    </source>
</evidence>
<dbReference type="EMBL" id="DYXT01000056">
    <property type="protein sequence ID" value="HJE40106.1"/>
    <property type="molecule type" value="Genomic_DNA"/>
</dbReference>